<evidence type="ECO:0000313" key="4">
    <source>
        <dbReference type="EMBL" id="GEP46043.1"/>
    </source>
</evidence>
<gene>
    <name evidence="4" type="ORF">BGE01nite_53340</name>
</gene>
<keyword evidence="2" id="KW-1134">Transmembrane beta strand</keyword>
<keyword evidence="2" id="KW-0449">Lipoprotein</keyword>
<comment type="similarity">
    <text evidence="1 2">Belongs to the outer membrane factor (OMF) (TC 1.B.17) family.</text>
</comment>
<comment type="caution">
    <text evidence="4">The sequence shown here is derived from an EMBL/GenBank/DDBJ whole genome shotgun (WGS) entry which is preliminary data.</text>
</comment>
<evidence type="ECO:0000256" key="1">
    <source>
        <dbReference type="ARBA" id="ARBA00007613"/>
    </source>
</evidence>
<keyword evidence="2" id="KW-0812">Transmembrane</keyword>
<keyword evidence="5" id="KW-1185">Reference proteome</keyword>
<evidence type="ECO:0000256" key="2">
    <source>
        <dbReference type="RuleBase" id="RU362097"/>
    </source>
</evidence>
<dbReference type="InterPro" id="IPR003423">
    <property type="entry name" value="OMP_efflux"/>
</dbReference>
<reference evidence="4 5" key="1">
    <citation type="submission" date="2019-07" db="EMBL/GenBank/DDBJ databases">
        <title>Whole genome shotgun sequence of Brevifollis gellanilyticus NBRC 108608.</title>
        <authorList>
            <person name="Hosoyama A."/>
            <person name="Uohara A."/>
            <person name="Ohji S."/>
            <person name="Ichikawa N."/>
        </authorList>
    </citation>
    <scope>NUCLEOTIDE SEQUENCE [LARGE SCALE GENOMIC DNA]</scope>
    <source>
        <strain evidence="4 5">NBRC 108608</strain>
    </source>
</reference>
<dbReference type="AlphaFoldDB" id="A0A512MH31"/>
<dbReference type="GO" id="GO:0005886">
    <property type="term" value="C:plasma membrane"/>
    <property type="evidence" value="ECO:0007669"/>
    <property type="project" value="UniProtKB-SubCell"/>
</dbReference>
<dbReference type="NCBIfam" id="TIGR01845">
    <property type="entry name" value="outer_NodT"/>
    <property type="match status" value="1"/>
</dbReference>
<accession>A0A512MH31</accession>
<comment type="subcellular location">
    <subcellularLocation>
        <location evidence="2">Cell membrane</location>
        <topology evidence="2">Lipid-anchor</topology>
    </subcellularLocation>
</comment>
<dbReference type="OrthoDB" id="9770517at2"/>
<protein>
    <submittedName>
        <fullName evidence="4">RND transporter</fullName>
    </submittedName>
</protein>
<dbReference type="PANTHER" id="PTHR30203:SF33">
    <property type="entry name" value="BLR4455 PROTEIN"/>
    <property type="match status" value="1"/>
</dbReference>
<dbReference type="EMBL" id="BKAG01000068">
    <property type="protein sequence ID" value="GEP46043.1"/>
    <property type="molecule type" value="Genomic_DNA"/>
</dbReference>
<keyword evidence="2" id="KW-0472">Membrane</keyword>
<dbReference type="Gene3D" id="2.20.200.10">
    <property type="entry name" value="Outer membrane efflux proteins (OEP)"/>
    <property type="match status" value="1"/>
</dbReference>
<dbReference type="Gene3D" id="1.20.1600.10">
    <property type="entry name" value="Outer membrane efflux proteins (OEP)"/>
    <property type="match status" value="1"/>
</dbReference>
<dbReference type="InterPro" id="IPR010131">
    <property type="entry name" value="MdtP/NodT-like"/>
</dbReference>
<evidence type="ECO:0000313" key="5">
    <source>
        <dbReference type="Proteomes" id="UP000321577"/>
    </source>
</evidence>
<proteinExistence type="inferred from homology"/>
<name>A0A512MH31_9BACT</name>
<sequence length="499" mass="53870">MRTFLFLALTTAATAQVGPNYERPATASPPKFKGVTWRAANPSSHLPKGEWWKVFRDPKLNELETTATLNNQQLKAAIARFDQARATARISRGDFFPTLGSTLTAEQQRTSGNMPSAFPLHGLRYDGEALNALADFSWELDLWGKIRRSVESDRATAAGAADAVHNVLLGIQAEVASNYFQLRALDAEMRVVRQAVSWRGEALKIATARVKAGAGSELEQAQSETEVASAEAEISSLQAKRDQLENVLAILIGANAASFKLPVNGSDLRSPPSLPAGVPTDLLERRPDISQAERQLAAATAKIGVAKAMFFPSLKLSGNGGFQSGDIDILFEPTSLLWSLGPKLTIPIFSGNKNRFNLSRSKSIHDEALAGYRQAFLAAVADVETSLSQIRNYATQAGSQQRARTSAEKASSLAHTRYEAGTSPYLDVIEANRTALTIQRSSIQIAGQRNISTVNLIKAIGGGWDQAEPVTVPEVVPDPAARADLDKPGFFSRLFGRKS</sequence>
<organism evidence="4 5">
    <name type="scientific">Brevifollis gellanilyticus</name>
    <dbReference type="NCBI Taxonomy" id="748831"/>
    <lineage>
        <taxon>Bacteria</taxon>
        <taxon>Pseudomonadati</taxon>
        <taxon>Verrucomicrobiota</taxon>
        <taxon>Verrucomicrobiia</taxon>
        <taxon>Verrucomicrobiales</taxon>
        <taxon>Verrucomicrobiaceae</taxon>
    </lineage>
</organism>
<keyword evidence="3" id="KW-0175">Coiled coil</keyword>
<keyword evidence="2" id="KW-0564">Palmitate</keyword>
<dbReference type="Pfam" id="PF02321">
    <property type="entry name" value="OEP"/>
    <property type="match status" value="2"/>
</dbReference>
<dbReference type="SUPFAM" id="SSF56954">
    <property type="entry name" value="Outer membrane efflux proteins (OEP)"/>
    <property type="match status" value="1"/>
</dbReference>
<dbReference type="Proteomes" id="UP000321577">
    <property type="component" value="Unassembled WGS sequence"/>
</dbReference>
<dbReference type="RefSeq" id="WP_146855548.1">
    <property type="nucleotide sequence ID" value="NZ_BKAG01000068.1"/>
</dbReference>
<feature type="coiled-coil region" evidence="3">
    <location>
        <begin position="220"/>
        <end position="247"/>
    </location>
</feature>
<evidence type="ECO:0000256" key="3">
    <source>
        <dbReference type="SAM" id="Coils"/>
    </source>
</evidence>
<dbReference type="GO" id="GO:0015562">
    <property type="term" value="F:efflux transmembrane transporter activity"/>
    <property type="evidence" value="ECO:0007669"/>
    <property type="project" value="InterPro"/>
</dbReference>
<dbReference type="PANTHER" id="PTHR30203">
    <property type="entry name" value="OUTER MEMBRANE CATION EFFLUX PROTEIN"/>
    <property type="match status" value="1"/>
</dbReference>